<dbReference type="Proteomes" id="UP001430356">
    <property type="component" value="Unassembled WGS sequence"/>
</dbReference>
<dbReference type="InterPro" id="IPR002164">
    <property type="entry name" value="NAP_family"/>
</dbReference>
<dbReference type="InterPro" id="IPR037231">
    <property type="entry name" value="NAP-like_sf"/>
</dbReference>
<sequence>MPSQVHVDPAAHAAGSDNGSEASTSEIDMIAVMNNMTVAERRRVYALQGLLTEYHAIRQRMRAEISALANECAVENAKLFAARTAIVSGARDITEEEMQRAGVAAPAAPAAKEASAPAKKGVKVVDPVDEKQNSELAKAAASPSGGIPTFWLTAMSNSEVANSMITEKDRDALTHLTNIEREFVDGDAEKGDRLIFHFSPNEYFTNATLTKEYHTEYDDDHGEPRITDVKGCEIHWKSPKKNLTVTVKQKKQRNKKTGQMRIIEREEPCESFFNFFSPRNPDDDDDDDEDGEDADLLEQEMEMDVEVGTALTQMVVPRAIYYYTGEAVVETGKELREQFGFDEEGDEEDEEDEDEDEDEDDNDDAAAGGSNFRNIVRQRGGGAAASGGRGGRGSGAAGQQQQQQQQECKQQ</sequence>
<protein>
    <submittedName>
        <fullName evidence="4">Nucleosome assembly protein-like protein</fullName>
    </submittedName>
</protein>
<proteinExistence type="inferred from homology"/>
<feature type="region of interest" description="Disordered" evidence="3">
    <location>
        <begin position="1"/>
        <end position="22"/>
    </location>
</feature>
<feature type="compositionally biased region" description="Low complexity" evidence="3">
    <location>
        <begin position="104"/>
        <end position="119"/>
    </location>
</feature>
<evidence type="ECO:0000256" key="1">
    <source>
        <dbReference type="ARBA" id="ARBA00009947"/>
    </source>
</evidence>
<keyword evidence="5" id="KW-1185">Reference proteome</keyword>
<dbReference type="Pfam" id="PF00956">
    <property type="entry name" value="NAP"/>
    <property type="match status" value="1"/>
</dbReference>
<name>A0AAW0EWB5_9TRYP</name>
<dbReference type="PANTHER" id="PTHR11875">
    <property type="entry name" value="TESTIS-SPECIFIC Y-ENCODED PROTEIN"/>
    <property type="match status" value="1"/>
</dbReference>
<evidence type="ECO:0000313" key="5">
    <source>
        <dbReference type="Proteomes" id="UP001430356"/>
    </source>
</evidence>
<dbReference type="Gene3D" id="3.30.1120.90">
    <property type="entry name" value="Nucleosome assembly protein"/>
    <property type="match status" value="1"/>
</dbReference>
<evidence type="ECO:0000256" key="2">
    <source>
        <dbReference type="RuleBase" id="RU003876"/>
    </source>
</evidence>
<dbReference type="GO" id="GO:0005634">
    <property type="term" value="C:nucleus"/>
    <property type="evidence" value="ECO:0007669"/>
    <property type="project" value="InterPro"/>
</dbReference>
<dbReference type="SUPFAM" id="SSF143113">
    <property type="entry name" value="NAP-like"/>
    <property type="match status" value="1"/>
</dbReference>
<feature type="compositionally biased region" description="Gly residues" evidence="3">
    <location>
        <begin position="379"/>
        <end position="396"/>
    </location>
</feature>
<comment type="caution">
    <text evidence="4">The sequence shown here is derived from an EMBL/GenBank/DDBJ whole genome shotgun (WGS) entry which is preliminary data.</text>
</comment>
<feature type="compositionally biased region" description="Acidic residues" evidence="3">
    <location>
        <begin position="340"/>
        <end position="364"/>
    </location>
</feature>
<dbReference type="EMBL" id="JAECZO010000131">
    <property type="protein sequence ID" value="KAK7198090.1"/>
    <property type="molecule type" value="Genomic_DNA"/>
</dbReference>
<feature type="region of interest" description="Disordered" evidence="3">
    <location>
        <begin position="104"/>
        <end position="123"/>
    </location>
</feature>
<dbReference type="AlphaFoldDB" id="A0AAW0EWB5"/>
<evidence type="ECO:0000313" key="4">
    <source>
        <dbReference type="EMBL" id="KAK7198090.1"/>
    </source>
</evidence>
<evidence type="ECO:0000256" key="3">
    <source>
        <dbReference type="SAM" id="MobiDB-lite"/>
    </source>
</evidence>
<comment type="similarity">
    <text evidence="1 2">Belongs to the nucleosome assembly protein (NAP) family.</text>
</comment>
<dbReference type="GO" id="GO:0006334">
    <property type="term" value="P:nucleosome assembly"/>
    <property type="evidence" value="ECO:0007669"/>
    <property type="project" value="InterPro"/>
</dbReference>
<organism evidence="4 5">
    <name type="scientific">Novymonas esmeraldas</name>
    <dbReference type="NCBI Taxonomy" id="1808958"/>
    <lineage>
        <taxon>Eukaryota</taxon>
        <taxon>Discoba</taxon>
        <taxon>Euglenozoa</taxon>
        <taxon>Kinetoplastea</taxon>
        <taxon>Metakinetoplastina</taxon>
        <taxon>Trypanosomatida</taxon>
        <taxon>Trypanosomatidae</taxon>
        <taxon>Novymonas</taxon>
    </lineage>
</organism>
<accession>A0AAW0EWB5</accession>
<feature type="region of interest" description="Disordered" evidence="3">
    <location>
        <begin position="340"/>
        <end position="411"/>
    </location>
</feature>
<gene>
    <name evidence="4" type="ORF">NESM_000765100</name>
</gene>
<reference evidence="4 5" key="1">
    <citation type="journal article" date="2021" name="MBio">
        <title>A New Model Trypanosomatid, Novymonas esmeraldas: Genomic Perception of Its 'Candidatus Pandoraea novymonadis' Endosymbiont.</title>
        <authorList>
            <person name="Zakharova A."/>
            <person name="Saura A."/>
            <person name="Butenko A."/>
            <person name="Podesvova L."/>
            <person name="Warmusova S."/>
            <person name="Kostygov A.Y."/>
            <person name="Nenarokova A."/>
            <person name="Lukes J."/>
            <person name="Opperdoes F.R."/>
            <person name="Yurchenko V."/>
        </authorList>
    </citation>
    <scope>NUCLEOTIDE SEQUENCE [LARGE SCALE GENOMIC DNA]</scope>
    <source>
        <strain evidence="4 5">E262AT.01</strain>
    </source>
</reference>
<feature type="compositionally biased region" description="Low complexity" evidence="3">
    <location>
        <begin position="397"/>
        <end position="411"/>
    </location>
</feature>